<organism evidence="15 16">
    <name type="scientific">Methylobacterium terrae</name>
    <dbReference type="NCBI Taxonomy" id="2202827"/>
    <lineage>
        <taxon>Bacteria</taxon>
        <taxon>Pseudomonadati</taxon>
        <taxon>Pseudomonadota</taxon>
        <taxon>Alphaproteobacteria</taxon>
        <taxon>Hyphomicrobiales</taxon>
        <taxon>Methylobacteriaceae</taxon>
        <taxon>Methylobacterium</taxon>
    </lineage>
</organism>
<evidence type="ECO:0000256" key="5">
    <source>
        <dbReference type="ARBA" id="ARBA00022617"/>
    </source>
</evidence>
<dbReference type="GO" id="GO:0009055">
    <property type="term" value="F:electron transfer activity"/>
    <property type="evidence" value="ECO:0007669"/>
    <property type="project" value="InterPro"/>
</dbReference>
<comment type="subcellular location">
    <subcellularLocation>
        <location evidence="2">Cell membrane</location>
        <topology evidence="2">Multi-pass membrane protein</topology>
    </subcellularLocation>
</comment>
<evidence type="ECO:0000256" key="2">
    <source>
        <dbReference type="ARBA" id="ARBA00004651"/>
    </source>
</evidence>
<feature type="transmembrane region" description="Helical" evidence="13">
    <location>
        <begin position="17"/>
        <end position="39"/>
    </location>
</feature>
<evidence type="ECO:0000313" key="15">
    <source>
        <dbReference type="EMBL" id="AWN48499.1"/>
    </source>
</evidence>
<dbReference type="GO" id="GO:0020037">
    <property type="term" value="F:heme binding"/>
    <property type="evidence" value="ECO:0007669"/>
    <property type="project" value="TreeGrafter"/>
</dbReference>
<evidence type="ECO:0000256" key="7">
    <source>
        <dbReference type="ARBA" id="ARBA00022723"/>
    </source>
</evidence>
<dbReference type="InterPro" id="IPR052168">
    <property type="entry name" value="Cytochrome_b561_oxidase"/>
</dbReference>
<feature type="transmembrane region" description="Helical" evidence="13">
    <location>
        <begin position="144"/>
        <end position="169"/>
    </location>
</feature>
<evidence type="ECO:0000313" key="16">
    <source>
        <dbReference type="Proteomes" id="UP000245444"/>
    </source>
</evidence>
<dbReference type="InterPro" id="IPR011577">
    <property type="entry name" value="Cyt_b561_bac/Ni-Hgenase"/>
</dbReference>
<evidence type="ECO:0000256" key="6">
    <source>
        <dbReference type="ARBA" id="ARBA00022692"/>
    </source>
</evidence>
<dbReference type="GO" id="GO:0005886">
    <property type="term" value="C:plasma membrane"/>
    <property type="evidence" value="ECO:0007669"/>
    <property type="project" value="UniProtKB-SubCell"/>
</dbReference>
<comment type="similarity">
    <text evidence="12">Belongs to the cytochrome b561 family.</text>
</comment>
<keyword evidence="5" id="KW-0349">Heme</keyword>
<sequence>MTPNGERPGRYAPSQKALHWIVAILVFALVPIALAMANLPDGPLKNALYEWHKSFGLTVLALALARLLVRAARGAPPLVAGLPAWQRRAAHASHLALYVLIVVVPLLGWAGTSACCAPVMLYFTLPLTLPVSGGMPVGEAILRVHQVAAFTLVALVVLHAGAALHHHLVRRDGTLRRMWPGGG</sequence>
<dbReference type="Proteomes" id="UP000245444">
    <property type="component" value="Chromosome"/>
</dbReference>
<evidence type="ECO:0000256" key="13">
    <source>
        <dbReference type="SAM" id="Phobius"/>
    </source>
</evidence>
<evidence type="ECO:0000256" key="4">
    <source>
        <dbReference type="ARBA" id="ARBA00022475"/>
    </source>
</evidence>
<dbReference type="InterPro" id="IPR016174">
    <property type="entry name" value="Di-haem_cyt_TM"/>
</dbReference>
<dbReference type="RefSeq" id="WP_109960788.1">
    <property type="nucleotide sequence ID" value="NZ_CP029553.1"/>
</dbReference>
<dbReference type="EMBL" id="CP029553">
    <property type="protein sequence ID" value="AWN48499.1"/>
    <property type="molecule type" value="Genomic_DNA"/>
</dbReference>
<keyword evidence="11 13" id="KW-0472">Membrane</keyword>
<name>A0A2U8WQL6_9HYPH</name>
<feature type="transmembrane region" description="Helical" evidence="13">
    <location>
        <begin position="95"/>
        <end position="124"/>
    </location>
</feature>
<keyword evidence="7" id="KW-0479">Metal-binding</keyword>
<evidence type="ECO:0000256" key="12">
    <source>
        <dbReference type="ARBA" id="ARBA00037975"/>
    </source>
</evidence>
<evidence type="ECO:0000256" key="8">
    <source>
        <dbReference type="ARBA" id="ARBA00022982"/>
    </source>
</evidence>
<evidence type="ECO:0000256" key="3">
    <source>
        <dbReference type="ARBA" id="ARBA00022448"/>
    </source>
</evidence>
<evidence type="ECO:0000256" key="1">
    <source>
        <dbReference type="ARBA" id="ARBA00001970"/>
    </source>
</evidence>
<evidence type="ECO:0000256" key="10">
    <source>
        <dbReference type="ARBA" id="ARBA00023004"/>
    </source>
</evidence>
<protein>
    <submittedName>
        <fullName evidence="15">Cytochrome B</fullName>
    </submittedName>
</protein>
<dbReference type="SUPFAM" id="SSF81342">
    <property type="entry name" value="Transmembrane di-heme cytochromes"/>
    <property type="match status" value="1"/>
</dbReference>
<evidence type="ECO:0000256" key="9">
    <source>
        <dbReference type="ARBA" id="ARBA00022989"/>
    </source>
</evidence>
<keyword evidence="4" id="KW-1003">Cell membrane</keyword>
<dbReference type="OrthoDB" id="1247465at2"/>
<proteinExistence type="inferred from homology"/>
<evidence type="ECO:0000259" key="14">
    <source>
        <dbReference type="Pfam" id="PF01292"/>
    </source>
</evidence>
<dbReference type="PANTHER" id="PTHR30529:SF7">
    <property type="entry name" value="CYTOCHROME B561 BACTERIAL_NI-HYDROGENASE DOMAIN-CONTAINING PROTEIN"/>
    <property type="match status" value="1"/>
</dbReference>
<keyword evidence="9 13" id="KW-1133">Transmembrane helix</keyword>
<comment type="cofactor">
    <cofactor evidence="1">
        <name>heme b</name>
        <dbReference type="ChEBI" id="CHEBI:60344"/>
    </cofactor>
</comment>
<keyword evidence="10" id="KW-0408">Iron</keyword>
<dbReference type="PANTHER" id="PTHR30529">
    <property type="entry name" value="CYTOCHROME B561"/>
    <property type="match status" value="1"/>
</dbReference>
<accession>A0A2U8WQL6</accession>
<feature type="transmembrane region" description="Helical" evidence="13">
    <location>
        <begin position="51"/>
        <end position="69"/>
    </location>
</feature>
<keyword evidence="6 13" id="KW-0812">Transmembrane</keyword>
<evidence type="ECO:0000256" key="11">
    <source>
        <dbReference type="ARBA" id="ARBA00023136"/>
    </source>
</evidence>
<keyword evidence="8" id="KW-0249">Electron transport</keyword>
<feature type="domain" description="Cytochrome b561 bacterial/Ni-hydrogenase" evidence="14">
    <location>
        <begin position="10"/>
        <end position="181"/>
    </location>
</feature>
<keyword evidence="3" id="KW-0813">Transport</keyword>
<reference evidence="15 16" key="1">
    <citation type="submission" date="2018-05" db="EMBL/GenBank/DDBJ databases">
        <title>Complete Genome Sequence of Methylobacterium sp. 17Sr1-28.</title>
        <authorList>
            <person name="Srinivasan S."/>
        </authorList>
    </citation>
    <scope>NUCLEOTIDE SEQUENCE [LARGE SCALE GENOMIC DNA]</scope>
    <source>
        <strain evidence="15 16">17Sr1-28</strain>
    </source>
</reference>
<dbReference type="AlphaFoldDB" id="A0A2U8WQL6"/>
<dbReference type="Pfam" id="PF01292">
    <property type="entry name" value="Ni_hydr_CYTB"/>
    <property type="match status" value="1"/>
</dbReference>
<dbReference type="KEGG" id="mtea:DK419_20850"/>
<gene>
    <name evidence="15" type="ORF">DK419_20850</name>
</gene>
<keyword evidence="16" id="KW-1185">Reference proteome</keyword>
<dbReference type="GO" id="GO:0046872">
    <property type="term" value="F:metal ion binding"/>
    <property type="evidence" value="ECO:0007669"/>
    <property type="project" value="UniProtKB-KW"/>
</dbReference>
<dbReference type="GO" id="GO:0022904">
    <property type="term" value="P:respiratory electron transport chain"/>
    <property type="evidence" value="ECO:0007669"/>
    <property type="project" value="InterPro"/>
</dbReference>